<reference evidence="1" key="2">
    <citation type="journal article" date="2015" name="Fish Shellfish Immunol.">
        <title>Early steps in the European eel (Anguilla anguilla)-Vibrio vulnificus interaction in the gills: Role of the RtxA13 toxin.</title>
        <authorList>
            <person name="Callol A."/>
            <person name="Pajuelo D."/>
            <person name="Ebbesson L."/>
            <person name="Teles M."/>
            <person name="MacKenzie S."/>
            <person name="Amaro C."/>
        </authorList>
    </citation>
    <scope>NUCLEOTIDE SEQUENCE</scope>
</reference>
<sequence length="61" mass="7087">MKNTKYFMAHEMHSILPTDLVKSSLAHEHAHFGNFISHTTLDFLYMAQMYKTELKGLILGF</sequence>
<accession>A0A0E9XU73</accession>
<evidence type="ECO:0000313" key="1">
    <source>
        <dbReference type="EMBL" id="JAI05411.1"/>
    </source>
</evidence>
<organism evidence="1">
    <name type="scientific">Anguilla anguilla</name>
    <name type="common">European freshwater eel</name>
    <name type="synonym">Muraena anguilla</name>
    <dbReference type="NCBI Taxonomy" id="7936"/>
    <lineage>
        <taxon>Eukaryota</taxon>
        <taxon>Metazoa</taxon>
        <taxon>Chordata</taxon>
        <taxon>Craniata</taxon>
        <taxon>Vertebrata</taxon>
        <taxon>Euteleostomi</taxon>
        <taxon>Actinopterygii</taxon>
        <taxon>Neopterygii</taxon>
        <taxon>Teleostei</taxon>
        <taxon>Anguilliformes</taxon>
        <taxon>Anguillidae</taxon>
        <taxon>Anguilla</taxon>
    </lineage>
</organism>
<name>A0A0E9XU73_ANGAN</name>
<protein>
    <submittedName>
        <fullName evidence="1">Uncharacterized protein</fullName>
    </submittedName>
</protein>
<dbReference type="AlphaFoldDB" id="A0A0E9XU73"/>
<dbReference type="EMBL" id="GBXM01003167">
    <property type="protein sequence ID" value="JAI05411.1"/>
    <property type="molecule type" value="Transcribed_RNA"/>
</dbReference>
<reference evidence="1" key="1">
    <citation type="submission" date="2014-11" db="EMBL/GenBank/DDBJ databases">
        <authorList>
            <person name="Amaro Gonzalez C."/>
        </authorList>
    </citation>
    <scope>NUCLEOTIDE SEQUENCE</scope>
</reference>
<proteinExistence type="predicted"/>